<dbReference type="OrthoDB" id="6371845at2759"/>
<organism evidence="1 2">
    <name type="scientific">Lepeophtheirus salmonis</name>
    <name type="common">Salmon louse</name>
    <name type="synonym">Caligus salmonis</name>
    <dbReference type="NCBI Taxonomy" id="72036"/>
    <lineage>
        <taxon>Eukaryota</taxon>
        <taxon>Metazoa</taxon>
        <taxon>Ecdysozoa</taxon>
        <taxon>Arthropoda</taxon>
        <taxon>Crustacea</taxon>
        <taxon>Multicrustacea</taxon>
        <taxon>Hexanauplia</taxon>
        <taxon>Copepoda</taxon>
        <taxon>Siphonostomatoida</taxon>
        <taxon>Caligidae</taxon>
        <taxon>Lepeophtheirus</taxon>
    </lineage>
</organism>
<dbReference type="EMBL" id="HG994592">
    <property type="protein sequence ID" value="CAF2832660.1"/>
    <property type="molecule type" value="Genomic_DNA"/>
</dbReference>
<gene>
    <name evidence="1" type="ORF">LSAA_4387</name>
</gene>
<sequence length="467" mass="52183">MVSFQRMKEEFDDFGVHVSNKFPVIGRGACVVISALSMALIFVIIIAIWLASTAAPRPSDNTSVNSRSTVSVPSYLFHHLNNQSCPPLVGGRLLTTMDEGQSFEGLVVSLSCRGGYNAFPNQIKCRRKSPQSPELEWSHVPVCYPSLLISKAYWSQTLHARSVSCNGDSSKTVCRIACINDYIAVERRPFVCTNSPCNPWTMGESRCYMCDEKCKQLHGIDMNPNPEAIVESLGCSPKCTEILENTMQGQFIKTMPPKSFLFFSKKDTEWLIGPDFRKLHGGIQILAKGSNNELVCPDHLNTRQDVTKLYIDSSSPSTGAGNWLEDDSINVKCLEENDFKAAVTCPCSEYKVYNLVYENSTVPKTVEYLTGNFSLNEDKRRSLGLLSPLYEEGVKGLYLFSHHPRGRVWLVSSTLSSTPMRGIYDGEGSACPDNNQIKWEWFNATTPQGQQLFVQDRNIVIKCTKKL</sequence>
<name>A0A7R8CIQ4_LEPSM</name>
<protein>
    <submittedName>
        <fullName evidence="1">(salmon louse) hypothetical protein</fullName>
    </submittedName>
</protein>
<proteinExistence type="predicted"/>
<accession>A0A7R8CIQ4</accession>
<keyword evidence="2" id="KW-1185">Reference proteome</keyword>
<reference evidence="1" key="1">
    <citation type="submission" date="2021-02" db="EMBL/GenBank/DDBJ databases">
        <authorList>
            <person name="Bekaert M."/>
        </authorList>
    </citation>
    <scope>NUCLEOTIDE SEQUENCE</scope>
    <source>
        <strain evidence="1">IoA-00</strain>
    </source>
</reference>
<dbReference type="AlphaFoldDB" id="A0A7R8CIQ4"/>
<dbReference type="Proteomes" id="UP000675881">
    <property type="component" value="Chromosome 13"/>
</dbReference>
<evidence type="ECO:0000313" key="1">
    <source>
        <dbReference type="EMBL" id="CAF2832660.1"/>
    </source>
</evidence>
<evidence type="ECO:0000313" key="2">
    <source>
        <dbReference type="Proteomes" id="UP000675881"/>
    </source>
</evidence>